<evidence type="ECO:0000313" key="2">
    <source>
        <dbReference type="Proteomes" id="UP000190951"/>
    </source>
</evidence>
<proteinExistence type="predicted"/>
<dbReference type="AlphaFoldDB" id="A0A1S8L6U7"/>
<protein>
    <submittedName>
        <fullName evidence="1">Uncharacterized protein</fullName>
    </submittedName>
</protein>
<accession>A0A1S8L6U7</accession>
<keyword evidence="2" id="KW-1185">Reference proteome</keyword>
<reference evidence="1 2" key="1">
    <citation type="submission" date="2022-04" db="EMBL/GenBank/DDBJ databases">
        <title>Genome sequence of C. roseum typestrain.</title>
        <authorList>
            <person name="Poehlein A."/>
            <person name="Schoch T."/>
            <person name="Duerre P."/>
            <person name="Daniel R."/>
        </authorList>
    </citation>
    <scope>NUCLEOTIDE SEQUENCE [LARGE SCALE GENOMIC DNA]</scope>
    <source>
        <strain evidence="1 2">DSM 7320</strain>
    </source>
</reference>
<dbReference type="STRING" id="84029.CROST_20550"/>
<gene>
    <name evidence="1" type="ORF">CROST_003900</name>
</gene>
<dbReference type="EMBL" id="CP096983">
    <property type="protein sequence ID" value="URZ09697.1"/>
    <property type="molecule type" value="Genomic_DNA"/>
</dbReference>
<dbReference type="KEGG" id="crw:CROST_003900"/>
<name>A0A1S8L6U7_9CLOT</name>
<evidence type="ECO:0000313" key="1">
    <source>
        <dbReference type="EMBL" id="URZ09697.1"/>
    </source>
</evidence>
<sequence>MRWRIFLNKGMKLRSIKAFMVHYIRNISYDTKIK</sequence>
<dbReference type="Proteomes" id="UP000190951">
    <property type="component" value="Chromosome"/>
</dbReference>
<organism evidence="1 2">
    <name type="scientific">Clostridium felsineum</name>
    <dbReference type="NCBI Taxonomy" id="36839"/>
    <lineage>
        <taxon>Bacteria</taxon>
        <taxon>Bacillati</taxon>
        <taxon>Bacillota</taxon>
        <taxon>Clostridia</taxon>
        <taxon>Eubacteriales</taxon>
        <taxon>Clostridiaceae</taxon>
        <taxon>Clostridium</taxon>
    </lineage>
</organism>